<keyword evidence="2" id="KW-1185">Reference proteome</keyword>
<organism evidence="1 2">
    <name type="scientific">Caulobacter vibrioides (strain NA1000 / CB15N)</name>
    <name type="common">Caulobacter crescentus</name>
    <dbReference type="NCBI Taxonomy" id="565050"/>
    <lineage>
        <taxon>Bacteria</taxon>
        <taxon>Pseudomonadati</taxon>
        <taxon>Pseudomonadota</taxon>
        <taxon>Alphaproteobacteria</taxon>
        <taxon>Caulobacterales</taxon>
        <taxon>Caulobacteraceae</taxon>
        <taxon>Caulobacter</taxon>
    </lineage>
</organism>
<dbReference type="RefSeq" id="YP_009020541.1">
    <property type="nucleotide sequence ID" value="NC_011916.1"/>
</dbReference>
<name>A0A0H3J495_CAUVN</name>
<dbReference type="RefSeq" id="WP_024265809.1">
    <property type="nucleotide sequence ID" value="NC_011916.1"/>
</dbReference>
<reference evidence="1 2" key="1">
    <citation type="journal article" date="2010" name="J. Bacteriol.">
        <title>The genetic basis of laboratory adaptation in Caulobacter crescentus.</title>
        <authorList>
            <person name="Marks M.E."/>
            <person name="Castro-Rojas C.M."/>
            <person name="Teiling C."/>
            <person name="Du L."/>
            <person name="Kapatral V."/>
            <person name="Walunas T.L."/>
            <person name="Crosson S."/>
        </authorList>
    </citation>
    <scope>NUCLEOTIDE SEQUENCE [LARGE SCALE GENOMIC DNA]</scope>
    <source>
        <strain evidence="2">NA1000 / CB15N</strain>
    </source>
</reference>
<dbReference type="KEGG" id="ccs:CCNA_03969"/>
<protein>
    <submittedName>
        <fullName evidence="1">Uncharacterized protein</fullName>
    </submittedName>
</protein>
<sequence>MDTPNSKINATKKALAAQTVLLSRVSLAA</sequence>
<evidence type="ECO:0000313" key="1">
    <source>
        <dbReference type="EMBL" id="AHI88572.1"/>
    </source>
</evidence>
<dbReference type="AlphaFoldDB" id="A0A0H3J495"/>
<dbReference type="EMBL" id="CP001340">
    <property type="protein sequence ID" value="AHI88572.1"/>
    <property type="molecule type" value="Genomic_DNA"/>
</dbReference>
<evidence type="ECO:0000313" key="2">
    <source>
        <dbReference type="Proteomes" id="UP000001364"/>
    </source>
</evidence>
<proteinExistence type="predicted"/>
<gene>
    <name evidence="1" type="ordered locus">CCNA_03969</name>
</gene>
<accession>A0A0H3J495</accession>
<dbReference type="Proteomes" id="UP000001364">
    <property type="component" value="Chromosome"/>
</dbReference>
<dbReference type="GeneID" id="18668911"/>
<dbReference type="HOGENOM" id="CLU_3408988_0_0_5"/>